<evidence type="ECO:0000256" key="6">
    <source>
        <dbReference type="ARBA" id="ARBA00022989"/>
    </source>
</evidence>
<dbReference type="HAMAP" id="MF_01148">
    <property type="entry name" value="Lnt"/>
    <property type="match status" value="1"/>
</dbReference>
<keyword evidence="8 9" id="KW-0012">Acyltransferase</keyword>
<evidence type="ECO:0000256" key="5">
    <source>
        <dbReference type="ARBA" id="ARBA00022692"/>
    </source>
</evidence>
<dbReference type="PANTHER" id="PTHR38686">
    <property type="entry name" value="APOLIPOPROTEIN N-ACYLTRANSFERASE"/>
    <property type="match status" value="1"/>
</dbReference>
<comment type="caution">
    <text evidence="11">The sequence shown here is derived from an EMBL/GenBank/DDBJ whole genome shotgun (WGS) entry which is preliminary data.</text>
</comment>
<keyword evidence="5 9" id="KW-0812">Transmembrane</keyword>
<comment type="pathway">
    <text evidence="9">Protein modification; lipoprotein biosynthesis (N-acyl transfer).</text>
</comment>
<sequence length="516" mass="57674">MFLSLLAAFFSGVLLVAAFPKYDQSYLLFVALMPLFWALKGQSRKAGFWLGILNGLVFYLGLLAWIFYVTHVYGKFPLPLALGVLFLLAAYLSIYRGLWAWGVVWAERRGINLVWFAPTLWVVMEYVQGYPISSFPWELMGHGLYRQTLLLQAADLIGTYGLSFLLVLVNISLVVILTPALQGRRPDRLRTAAVLVLVLAAWLGYGYFRQGSMAEIIAKSPKLKTAVIQGNIKQGEKWDPKIVQATLEIYAGLTRQTLAEGKDTAGGPPLVIWPETAAPFFFNFRPGQDTPLDSLVRDIARENRCYLLFGAPAAEAKPEGELLYNRAYLLNPDGQVVGHYDKAHLVPWGEYVPLHKVFFFIQKMVPQIGDFVEGPVGATLTIPQGKIGVLICYESIFGYLSRAQVKNGAHLLVNITNDAWFGRTSAPYQHMSMAVLRAVENRVCLARAANTGISTFINGDGRILWSSPLEQEAGHVQELPWLPGGSFYTYYGYLFPWVCIGIAVLVLLFSRRRPQY</sequence>
<comment type="subcellular location">
    <subcellularLocation>
        <location evidence="1 9">Cell membrane</location>
        <topology evidence="1 9">Multi-pass membrane protein</topology>
    </subcellularLocation>
</comment>
<evidence type="ECO:0000256" key="3">
    <source>
        <dbReference type="ARBA" id="ARBA00022475"/>
    </source>
</evidence>
<feature type="transmembrane region" description="Helical" evidence="9">
    <location>
        <begin position="490"/>
        <end position="509"/>
    </location>
</feature>
<dbReference type="Pfam" id="PF20154">
    <property type="entry name" value="LNT_N"/>
    <property type="match status" value="1"/>
</dbReference>
<dbReference type="AlphaFoldDB" id="A0A7C3Z8B5"/>
<feature type="transmembrane region" description="Helical" evidence="9">
    <location>
        <begin position="48"/>
        <end position="68"/>
    </location>
</feature>
<dbReference type="PANTHER" id="PTHR38686:SF1">
    <property type="entry name" value="APOLIPOPROTEIN N-ACYLTRANSFERASE"/>
    <property type="match status" value="1"/>
</dbReference>
<evidence type="ECO:0000256" key="8">
    <source>
        <dbReference type="ARBA" id="ARBA00023315"/>
    </source>
</evidence>
<organism evidence="11">
    <name type="scientific">Desulfobacca acetoxidans</name>
    <dbReference type="NCBI Taxonomy" id="60893"/>
    <lineage>
        <taxon>Bacteria</taxon>
        <taxon>Pseudomonadati</taxon>
        <taxon>Thermodesulfobacteriota</taxon>
        <taxon>Desulfobaccia</taxon>
        <taxon>Desulfobaccales</taxon>
        <taxon>Desulfobaccaceae</taxon>
        <taxon>Desulfobacca</taxon>
    </lineage>
</organism>
<dbReference type="EMBL" id="DTMF01000157">
    <property type="protein sequence ID" value="HGF33970.1"/>
    <property type="molecule type" value="Genomic_DNA"/>
</dbReference>
<dbReference type="InterPro" id="IPR036526">
    <property type="entry name" value="C-N_Hydrolase_sf"/>
</dbReference>
<evidence type="ECO:0000256" key="4">
    <source>
        <dbReference type="ARBA" id="ARBA00022679"/>
    </source>
</evidence>
<dbReference type="GO" id="GO:0016410">
    <property type="term" value="F:N-acyltransferase activity"/>
    <property type="evidence" value="ECO:0007669"/>
    <property type="project" value="UniProtKB-UniRule"/>
</dbReference>
<feature type="transmembrane region" description="Helical" evidence="9">
    <location>
        <begin position="80"/>
        <end position="101"/>
    </location>
</feature>
<proteinExistence type="inferred from homology"/>
<accession>A0A7C3Z8B5</accession>
<evidence type="ECO:0000256" key="1">
    <source>
        <dbReference type="ARBA" id="ARBA00004651"/>
    </source>
</evidence>
<dbReference type="SUPFAM" id="SSF56317">
    <property type="entry name" value="Carbon-nitrogen hydrolase"/>
    <property type="match status" value="1"/>
</dbReference>
<evidence type="ECO:0000256" key="7">
    <source>
        <dbReference type="ARBA" id="ARBA00023136"/>
    </source>
</evidence>
<evidence type="ECO:0000256" key="2">
    <source>
        <dbReference type="ARBA" id="ARBA00010065"/>
    </source>
</evidence>
<keyword evidence="4 9" id="KW-0808">Transferase</keyword>
<dbReference type="InterPro" id="IPR003010">
    <property type="entry name" value="C-N_Hydrolase"/>
</dbReference>
<protein>
    <recommendedName>
        <fullName evidence="9">Apolipoprotein N-acyltransferase</fullName>
        <shortName evidence="9">ALP N-acyltransferase</shortName>
        <ecNumber evidence="9">2.3.1.269</ecNumber>
    </recommendedName>
</protein>
<feature type="transmembrane region" description="Helical" evidence="9">
    <location>
        <begin position="157"/>
        <end position="177"/>
    </location>
</feature>
<dbReference type="PROSITE" id="PS50263">
    <property type="entry name" value="CN_HYDROLASE"/>
    <property type="match status" value="1"/>
</dbReference>
<dbReference type="GO" id="GO:0042158">
    <property type="term" value="P:lipoprotein biosynthetic process"/>
    <property type="evidence" value="ECO:0007669"/>
    <property type="project" value="UniProtKB-UniRule"/>
</dbReference>
<keyword evidence="6 9" id="KW-1133">Transmembrane helix</keyword>
<dbReference type="NCBIfam" id="TIGR00546">
    <property type="entry name" value="lnt"/>
    <property type="match status" value="1"/>
</dbReference>
<dbReference type="EC" id="2.3.1.269" evidence="9"/>
<gene>
    <name evidence="9 11" type="primary">lnt</name>
    <name evidence="11" type="ORF">ENW96_06210</name>
</gene>
<dbReference type="CDD" id="cd07571">
    <property type="entry name" value="ALP_N-acyl_transferase"/>
    <property type="match status" value="1"/>
</dbReference>
<keyword evidence="7 9" id="KW-0472">Membrane</keyword>
<reference evidence="11" key="1">
    <citation type="journal article" date="2020" name="mSystems">
        <title>Genome- and Community-Level Interaction Insights into Carbon Utilization and Element Cycling Functions of Hydrothermarchaeota in Hydrothermal Sediment.</title>
        <authorList>
            <person name="Zhou Z."/>
            <person name="Liu Y."/>
            <person name="Xu W."/>
            <person name="Pan J."/>
            <person name="Luo Z.H."/>
            <person name="Li M."/>
        </authorList>
    </citation>
    <scope>NUCLEOTIDE SEQUENCE [LARGE SCALE GENOMIC DNA]</scope>
    <source>
        <strain evidence="11">SpSt-897</strain>
    </source>
</reference>
<evidence type="ECO:0000313" key="11">
    <source>
        <dbReference type="EMBL" id="HGF33970.1"/>
    </source>
</evidence>
<dbReference type="InterPro" id="IPR004563">
    <property type="entry name" value="Apolipo_AcylTrfase"/>
</dbReference>
<feature type="domain" description="CN hydrolase" evidence="10">
    <location>
        <begin position="228"/>
        <end position="481"/>
    </location>
</feature>
<name>A0A7C3Z8B5_9BACT</name>
<dbReference type="GO" id="GO:0005886">
    <property type="term" value="C:plasma membrane"/>
    <property type="evidence" value="ECO:0007669"/>
    <property type="project" value="UniProtKB-SubCell"/>
</dbReference>
<feature type="transmembrane region" description="Helical" evidence="9">
    <location>
        <begin position="113"/>
        <end position="137"/>
    </location>
</feature>
<feature type="transmembrane region" description="Helical" evidence="9">
    <location>
        <begin position="189"/>
        <end position="208"/>
    </location>
</feature>
<keyword evidence="11" id="KW-0449">Lipoprotein</keyword>
<dbReference type="UniPathway" id="UPA00666"/>
<dbReference type="Gene3D" id="3.60.110.10">
    <property type="entry name" value="Carbon-nitrogen hydrolase"/>
    <property type="match status" value="1"/>
</dbReference>
<evidence type="ECO:0000259" key="10">
    <source>
        <dbReference type="PROSITE" id="PS50263"/>
    </source>
</evidence>
<comment type="function">
    <text evidence="9">Catalyzes the phospholipid dependent N-acylation of the N-terminal cysteine of apolipoprotein, the last step in lipoprotein maturation.</text>
</comment>
<comment type="catalytic activity">
    <reaction evidence="9">
        <text>N-terminal S-1,2-diacyl-sn-glyceryl-L-cysteinyl-[lipoprotein] + a glycerophospholipid = N-acyl-S-1,2-diacyl-sn-glyceryl-L-cysteinyl-[lipoprotein] + a 2-acyl-sn-glycero-3-phospholipid + H(+)</text>
        <dbReference type="Rhea" id="RHEA:48228"/>
        <dbReference type="Rhea" id="RHEA-COMP:14681"/>
        <dbReference type="Rhea" id="RHEA-COMP:14684"/>
        <dbReference type="ChEBI" id="CHEBI:15378"/>
        <dbReference type="ChEBI" id="CHEBI:136912"/>
        <dbReference type="ChEBI" id="CHEBI:140656"/>
        <dbReference type="ChEBI" id="CHEBI:140657"/>
        <dbReference type="ChEBI" id="CHEBI:140660"/>
        <dbReference type="EC" id="2.3.1.269"/>
    </reaction>
</comment>
<comment type="similarity">
    <text evidence="2 9">Belongs to the CN hydrolase family. Apolipoprotein N-acyltransferase subfamily.</text>
</comment>
<feature type="transmembrane region" description="Helical" evidence="9">
    <location>
        <begin position="25"/>
        <end position="41"/>
    </location>
</feature>
<evidence type="ECO:0000256" key="9">
    <source>
        <dbReference type="HAMAP-Rule" id="MF_01148"/>
    </source>
</evidence>
<dbReference type="InterPro" id="IPR045378">
    <property type="entry name" value="LNT_N"/>
</dbReference>
<keyword evidence="3 9" id="KW-1003">Cell membrane</keyword>
<dbReference type="Pfam" id="PF00795">
    <property type="entry name" value="CN_hydrolase"/>
    <property type="match status" value="1"/>
</dbReference>